<dbReference type="CDD" id="cd02120">
    <property type="entry name" value="PA_subtilisin_like"/>
    <property type="match status" value="1"/>
</dbReference>
<dbReference type="InterPro" id="IPR041469">
    <property type="entry name" value="Subtilisin-like_FN3"/>
</dbReference>
<dbReference type="GO" id="GO:0006508">
    <property type="term" value="P:proteolysis"/>
    <property type="evidence" value="ECO:0007669"/>
    <property type="project" value="UniProtKB-KW"/>
</dbReference>
<dbReference type="InterPro" id="IPR036852">
    <property type="entry name" value="Peptidase_S8/S53_dom_sf"/>
</dbReference>
<evidence type="ECO:0000259" key="9">
    <source>
        <dbReference type="Pfam" id="PF02225"/>
    </source>
</evidence>
<dbReference type="Pfam" id="PF00082">
    <property type="entry name" value="Peptidase_S8"/>
    <property type="match status" value="1"/>
</dbReference>
<dbReference type="FunFam" id="3.30.70.80:FF:000002">
    <property type="entry name" value="Subtilisin-like protease SBT5.3"/>
    <property type="match status" value="1"/>
</dbReference>
<organism evidence="12 13">
    <name type="scientific">Aquilegia coerulea</name>
    <name type="common">Rocky mountain columbine</name>
    <dbReference type="NCBI Taxonomy" id="218851"/>
    <lineage>
        <taxon>Eukaryota</taxon>
        <taxon>Viridiplantae</taxon>
        <taxon>Streptophyta</taxon>
        <taxon>Embryophyta</taxon>
        <taxon>Tracheophyta</taxon>
        <taxon>Spermatophyta</taxon>
        <taxon>Magnoliopsida</taxon>
        <taxon>Ranunculales</taxon>
        <taxon>Ranunculaceae</taxon>
        <taxon>Thalictroideae</taxon>
        <taxon>Aquilegia</taxon>
    </lineage>
</organism>
<dbReference type="InterPro" id="IPR037045">
    <property type="entry name" value="S8pro/Inhibitor_I9_sf"/>
</dbReference>
<dbReference type="InterPro" id="IPR045051">
    <property type="entry name" value="SBT"/>
</dbReference>
<feature type="domain" description="Peptidase S8/S53" evidence="8">
    <location>
        <begin position="153"/>
        <end position="609"/>
    </location>
</feature>
<evidence type="ECO:0000256" key="3">
    <source>
        <dbReference type="ARBA" id="ARBA00022729"/>
    </source>
</evidence>
<reference evidence="12 13" key="1">
    <citation type="submission" date="2017-09" db="EMBL/GenBank/DDBJ databases">
        <title>WGS assembly of Aquilegia coerulea Goldsmith.</title>
        <authorList>
            <person name="Hodges S."/>
            <person name="Kramer E."/>
            <person name="Nordborg M."/>
            <person name="Tomkins J."/>
            <person name="Borevitz J."/>
            <person name="Derieg N."/>
            <person name="Yan J."/>
            <person name="Mihaltcheva S."/>
            <person name="Hayes R.D."/>
            <person name="Rokhsar D."/>
        </authorList>
    </citation>
    <scope>NUCLEOTIDE SEQUENCE [LARGE SCALE GENOMIC DNA]</scope>
    <source>
        <strain evidence="13">cv. Goldsmith</strain>
    </source>
</reference>
<dbReference type="Gene3D" id="3.40.50.200">
    <property type="entry name" value="Peptidase S8/S53 domain"/>
    <property type="match status" value="1"/>
</dbReference>
<evidence type="ECO:0000256" key="6">
    <source>
        <dbReference type="PIRSR" id="PIRSR615500-1"/>
    </source>
</evidence>
<dbReference type="EMBL" id="KZ305019">
    <property type="protein sequence ID" value="PIA62003.1"/>
    <property type="molecule type" value="Genomic_DNA"/>
</dbReference>
<dbReference type="InterPro" id="IPR010259">
    <property type="entry name" value="S8pro/Inhibitor_I9"/>
</dbReference>
<evidence type="ECO:0008006" key="14">
    <source>
        <dbReference type="Google" id="ProtNLM"/>
    </source>
</evidence>
<sequence>MGRREEKRMEISRRTCFFFNLFILFLITLLHTPTIAIKKSYVVYLGAHSHGMKPTSIDFDRVTDSHHDFLGSFLGSKEKAKDAMIYSYTRHINGFAATLEENEAEEISRHPDVVSVFLNKEKELQTTHSWDFLGVIKDNKIPHKSILKKAKLGENVIIGNIDSGVWPESESFNDKGMGPVPARWKGFCQNNTNVGVRCNRKLIGARYFVESNSHVTNNDMFVTASARDIYGHGTHTLATAGGRFVPNVNIYGLGNGTAKGGAPNARVAAYKACWPTEKVKNSCKSSDVIAAFDAAIHDGVDVLSVSLGEAPEDYLTEGVAIGSFHAVMNGITVVCSAGNRGPLEGSVQNVAPWILTVGATTMDRDFLSYVVLGNNICIKGRSISSEVLSPENLYPLINAVDGKVGTATDEYAKVCSMGSLDPAKVSGKIVVCLKDKHALGKEMVVVTAGGIGMILVNDDAHYFEETYAEPHSLPIIFISAPDGRKLFSYIASTNYPVAHITPPETKKDVKPSPNIASFSCRGPNSITPEILKPDIVAPGVNIISAVSLANGASSQPFDHKSRVLFNSKSGTSMACPHVSGIVGLLKAIHPDWSPAAIKSAIMTTATTRSNTKKPILNGGTWSKGTPFDYGAGFIHPNGAMDPGLVYDLTVDDYLDFLCAEGYNKTQITKFTIKPRTCKNDDLSLLDFNYPAITVPYLNGSVTVTRTVKNVGSPGTYTVTVTEPFGVSVRVDPERLMFDKIGEEKTFKVTMEVVERVINNYVFGTLEWSDGIHNVRSPISIMQAMGNGILLH</sequence>
<feature type="active site" description="Charge relay system" evidence="6 7">
    <location>
        <position position="162"/>
    </location>
</feature>
<dbReference type="InterPro" id="IPR003137">
    <property type="entry name" value="PA_domain"/>
</dbReference>
<dbReference type="Gene3D" id="2.60.40.2310">
    <property type="match status" value="1"/>
</dbReference>
<dbReference type="PROSITE" id="PS51892">
    <property type="entry name" value="SUBTILASE"/>
    <property type="match status" value="1"/>
</dbReference>
<comment type="similarity">
    <text evidence="1 7">Belongs to the peptidase S8 family.</text>
</comment>
<keyword evidence="3" id="KW-0732">Signal</keyword>
<dbReference type="Gene3D" id="3.50.30.30">
    <property type="match status" value="1"/>
</dbReference>
<dbReference type="Gene3D" id="3.30.70.80">
    <property type="entry name" value="Peptidase S8 propeptide/proteinase inhibitor I9"/>
    <property type="match status" value="1"/>
</dbReference>
<dbReference type="GO" id="GO:0004252">
    <property type="term" value="F:serine-type endopeptidase activity"/>
    <property type="evidence" value="ECO:0007669"/>
    <property type="project" value="UniProtKB-UniRule"/>
</dbReference>
<evidence type="ECO:0000259" key="8">
    <source>
        <dbReference type="Pfam" id="PF00082"/>
    </source>
</evidence>
<evidence type="ECO:0000256" key="4">
    <source>
        <dbReference type="ARBA" id="ARBA00022801"/>
    </source>
</evidence>
<keyword evidence="2 7" id="KW-0645">Protease</keyword>
<gene>
    <name evidence="12" type="ORF">AQUCO_00200177v1</name>
</gene>
<keyword evidence="4 7" id="KW-0378">Hydrolase</keyword>
<evidence type="ECO:0000256" key="7">
    <source>
        <dbReference type="PROSITE-ProRule" id="PRU01240"/>
    </source>
</evidence>
<dbReference type="InterPro" id="IPR034197">
    <property type="entry name" value="Peptidases_S8_3"/>
</dbReference>
<feature type="domain" description="Inhibitor I9" evidence="10">
    <location>
        <begin position="40"/>
        <end position="124"/>
    </location>
</feature>
<dbReference type="FunFam" id="3.40.50.200:FF:000006">
    <property type="entry name" value="Subtilisin-like protease SBT1.5"/>
    <property type="match status" value="1"/>
</dbReference>
<evidence type="ECO:0000313" key="12">
    <source>
        <dbReference type="EMBL" id="PIA62003.1"/>
    </source>
</evidence>
<dbReference type="InterPro" id="IPR015500">
    <property type="entry name" value="Peptidase_S8_subtilisin-rel"/>
</dbReference>
<dbReference type="InterPro" id="IPR000209">
    <property type="entry name" value="Peptidase_S8/S53_dom"/>
</dbReference>
<evidence type="ECO:0000313" key="13">
    <source>
        <dbReference type="Proteomes" id="UP000230069"/>
    </source>
</evidence>
<feature type="domain" description="Subtilisin-like protease fibronectin type-III" evidence="11">
    <location>
        <begin position="686"/>
        <end position="780"/>
    </location>
</feature>
<dbReference type="OrthoDB" id="206201at2759"/>
<keyword evidence="5 7" id="KW-0720">Serine protease</keyword>
<keyword evidence="13" id="KW-1185">Reference proteome</keyword>
<dbReference type="Pfam" id="PF17766">
    <property type="entry name" value="fn3_6"/>
    <property type="match status" value="1"/>
</dbReference>
<protein>
    <recommendedName>
        <fullName evidence="14">Subtilisin-like protease fibronectin type-III domain-containing protein</fullName>
    </recommendedName>
</protein>
<dbReference type="AlphaFoldDB" id="A0A2G5F1V0"/>
<proteinExistence type="inferred from homology"/>
<evidence type="ECO:0000256" key="5">
    <source>
        <dbReference type="ARBA" id="ARBA00022825"/>
    </source>
</evidence>
<dbReference type="Pfam" id="PF05922">
    <property type="entry name" value="Inhibitor_I9"/>
    <property type="match status" value="1"/>
</dbReference>
<dbReference type="CDD" id="cd04852">
    <property type="entry name" value="Peptidases_S8_3"/>
    <property type="match status" value="1"/>
</dbReference>
<feature type="active site" description="Charge relay system" evidence="6 7">
    <location>
        <position position="572"/>
    </location>
</feature>
<evidence type="ECO:0000259" key="11">
    <source>
        <dbReference type="Pfam" id="PF17766"/>
    </source>
</evidence>
<dbReference type="FunFam" id="2.60.40.2310:FF:000002">
    <property type="entry name" value="p69E protein-like"/>
    <property type="match status" value="1"/>
</dbReference>
<evidence type="ECO:0000256" key="1">
    <source>
        <dbReference type="ARBA" id="ARBA00011073"/>
    </source>
</evidence>
<dbReference type="Pfam" id="PF02225">
    <property type="entry name" value="PA"/>
    <property type="match status" value="1"/>
</dbReference>
<dbReference type="FunFam" id="3.50.30.30:FF:000005">
    <property type="entry name" value="subtilisin-like protease SBT1.5"/>
    <property type="match status" value="1"/>
</dbReference>
<dbReference type="Proteomes" id="UP000230069">
    <property type="component" value="Unassembled WGS sequence"/>
</dbReference>
<dbReference type="PROSITE" id="PS00138">
    <property type="entry name" value="SUBTILASE_SER"/>
    <property type="match status" value="1"/>
</dbReference>
<feature type="domain" description="PA" evidence="9">
    <location>
        <begin position="415"/>
        <end position="486"/>
    </location>
</feature>
<dbReference type="PRINTS" id="PR00723">
    <property type="entry name" value="SUBTILISIN"/>
</dbReference>
<evidence type="ECO:0000259" key="10">
    <source>
        <dbReference type="Pfam" id="PF05922"/>
    </source>
</evidence>
<dbReference type="SUPFAM" id="SSF52743">
    <property type="entry name" value="Subtilisin-like"/>
    <property type="match status" value="1"/>
</dbReference>
<name>A0A2G5F1V0_AQUCA</name>
<feature type="active site" description="Charge relay system" evidence="6 7">
    <location>
        <position position="232"/>
    </location>
</feature>
<evidence type="ECO:0000256" key="2">
    <source>
        <dbReference type="ARBA" id="ARBA00022670"/>
    </source>
</evidence>
<dbReference type="InParanoid" id="A0A2G5F1V0"/>
<dbReference type="PANTHER" id="PTHR10795">
    <property type="entry name" value="PROPROTEIN CONVERTASE SUBTILISIN/KEXIN"/>
    <property type="match status" value="1"/>
</dbReference>
<dbReference type="InterPro" id="IPR023828">
    <property type="entry name" value="Peptidase_S8_Ser-AS"/>
</dbReference>
<accession>A0A2G5F1V0</accession>